<dbReference type="Pfam" id="PF02608">
    <property type="entry name" value="Bmp"/>
    <property type="match status" value="1"/>
</dbReference>
<organism evidence="3 4">
    <name type="scientific">Kineosporia succinea</name>
    <dbReference type="NCBI Taxonomy" id="84632"/>
    <lineage>
        <taxon>Bacteria</taxon>
        <taxon>Bacillati</taxon>
        <taxon>Actinomycetota</taxon>
        <taxon>Actinomycetes</taxon>
        <taxon>Kineosporiales</taxon>
        <taxon>Kineosporiaceae</taxon>
        <taxon>Kineosporia</taxon>
    </lineage>
</organism>
<dbReference type="RefSeq" id="WP_307248359.1">
    <property type="nucleotide sequence ID" value="NZ_JAUSQZ010000001.1"/>
</dbReference>
<reference evidence="3 4" key="1">
    <citation type="submission" date="2023-07" db="EMBL/GenBank/DDBJ databases">
        <title>Sequencing the genomes of 1000 actinobacteria strains.</title>
        <authorList>
            <person name="Klenk H.-P."/>
        </authorList>
    </citation>
    <scope>NUCLEOTIDE SEQUENCE [LARGE SCALE GENOMIC DNA]</scope>
    <source>
        <strain evidence="3 4">DSM 44388</strain>
    </source>
</reference>
<accession>A0ABT9PCB1</accession>
<gene>
    <name evidence="3" type="ORF">J2S57_005564</name>
</gene>
<feature type="domain" description="ABC transporter substrate-binding protein PnrA-like" evidence="2">
    <location>
        <begin position="91"/>
        <end position="199"/>
    </location>
</feature>
<comment type="caution">
    <text evidence="3">The sequence shown here is derived from an EMBL/GenBank/DDBJ whole genome shotgun (WGS) entry which is preliminary data.</text>
</comment>
<evidence type="ECO:0000313" key="3">
    <source>
        <dbReference type="EMBL" id="MDP9829815.1"/>
    </source>
</evidence>
<keyword evidence="4" id="KW-1185">Reference proteome</keyword>
<proteinExistence type="predicted"/>
<dbReference type="Gene3D" id="3.40.50.2300">
    <property type="match status" value="1"/>
</dbReference>
<sequence length="252" mass="26226">MRVGVLLPPPEVAGGFADGARTAVHHVLERGLDLDVRPGYTGEPDASWDAVLCHGVQYREWLTEHRGALRAVLTDRPTDVTGLEGITLVDWGWHEAAYEAGRFAARQAAGAPVGLVAGPAVLTQRRFGQAFTEGAYENGHTAAISVVHVRAFDDVGGGRRAGEVLAGELNCAVVAHAADSAGEAACTAARDLGARTIGFIEPLNHHAATVHSDIGGVLGHLLEALTTGAALPEIYECGIGTGHLALVTEATR</sequence>
<keyword evidence="1" id="KW-0732">Signal</keyword>
<protein>
    <recommendedName>
        <fullName evidence="2">ABC transporter substrate-binding protein PnrA-like domain-containing protein</fullName>
    </recommendedName>
</protein>
<name>A0ABT9PCB1_9ACTN</name>
<dbReference type="EMBL" id="JAUSQZ010000001">
    <property type="protein sequence ID" value="MDP9829815.1"/>
    <property type="molecule type" value="Genomic_DNA"/>
</dbReference>
<evidence type="ECO:0000313" key="4">
    <source>
        <dbReference type="Proteomes" id="UP001235712"/>
    </source>
</evidence>
<dbReference type="Proteomes" id="UP001235712">
    <property type="component" value="Unassembled WGS sequence"/>
</dbReference>
<dbReference type="InterPro" id="IPR003760">
    <property type="entry name" value="PnrA-like"/>
</dbReference>
<evidence type="ECO:0000256" key="1">
    <source>
        <dbReference type="ARBA" id="ARBA00022729"/>
    </source>
</evidence>
<evidence type="ECO:0000259" key="2">
    <source>
        <dbReference type="Pfam" id="PF02608"/>
    </source>
</evidence>